<keyword evidence="12" id="KW-1185">Reference proteome</keyword>
<comment type="caution">
    <text evidence="11">The sequence shown here is derived from an EMBL/GenBank/DDBJ whole genome shotgun (WGS) entry which is preliminary data.</text>
</comment>
<evidence type="ECO:0000256" key="3">
    <source>
        <dbReference type="ARBA" id="ARBA00022475"/>
    </source>
</evidence>
<keyword evidence="7 9" id="KW-0472">Membrane</keyword>
<feature type="transmembrane region" description="Helical" evidence="9">
    <location>
        <begin position="133"/>
        <end position="150"/>
    </location>
</feature>
<reference evidence="11 12" key="1">
    <citation type="submission" date="2019-08" db="EMBL/GenBank/DDBJ databases">
        <authorList>
            <person name="Ye J."/>
        </authorList>
    </citation>
    <scope>NUCLEOTIDE SEQUENCE [LARGE SCALE GENOMIC DNA]</scope>
    <source>
        <strain evidence="11 12">TK008</strain>
    </source>
</reference>
<evidence type="ECO:0000259" key="10">
    <source>
        <dbReference type="Pfam" id="PF04290"/>
    </source>
</evidence>
<evidence type="ECO:0000256" key="7">
    <source>
        <dbReference type="ARBA" id="ARBA00023136"/>
    </source>
</evidence>
<feature type="transmembrane region" description="Helical" evidence="9">
    <location>
        <begin position="21"/>
        <end position="38"/>
    </location>
</feature>
<name>A0A5C6RV94_9RHOB</name>
<dbReference type="GO" id="GO:0015740">
    <property type="term" value="P:C4-dicarboxylate transport"/>
    <property type="evidence" value="ECO:0007669"/>
    <property type="project" value="TreeGrafter"/>
</dbReference>
<dbReference type="EMBL" id="VOPL01000008">
    <property type="protein sequence ID" value="TXB66456.1"/>
    <property type="molecule type" value="Genomic_DNA"/>
</dbReference>
<comment type="similarity">
    <text evidence="8 9">Belongs to the TRAP transporter small permease family.</text>
</comment>
<dbReference type="InterPro" id="IPR055348">
    <property type="entry name" value="DctQ"/>
</dbReference>
<keyword evidence="6 9" id="KW-1133">Transmembrane helix</keyword>
<dbReference type="PANTHER" id="PTHR35011">
    <property type="entry name" value="2,3-DIKETO-L-GULONATE TRAP TRANSPORTER SMALL PERMEASE PROTEIN YIAM"/>
    <property type="match status" value="1"/>
</dbReference>
<comment type="subcellular location">
    <subcellularLocation>
        <location evidence="1 9">Cell inner membrane</location>
        <topology evidence="1 9">Multi-pass membrane protein</topology>
    </subcellularLocation>
</comment>
<evidence type="ECO:0000256" key="9">
    <source>
        <dbReference type="RuleBase" id="RU369079"/>
    </source>
</evidence>
<evidence type="ECO:0000256" key="8">
    <source>
        <dbReference type="ARBA" id="ARBA00038436"/>
    </source>
</evidence>
<evidence type="ECO:0000313" key="12">
    <source>
        <dbReference type="Proteomes" id="UP000321562"/>
    </source>
</evidence>
<keyword evidence="2 9" id="KW-0813">Transport</keyword>
<dbReference type="InterPro" id="IPR007387">
    <property type="entry name" value="TRAP_DctQ"/>
</dbReference>
<evidence type="ECO:0000256" key="1">
    <source>
        <dbReference type="ARBA" id="ARBA00004429"/>
    </source>
</evidence>
<comment type="subunit">
    <text evidence="9">The complex comprises the extracytoplasmic solute receptor protein and the two transmembrane proteins.</text>
</comment>
<dbReference type="RefSeq" id="WP_147100574.1">
    <property type="nucleotide sequence ID" value="NZ_JBHUFH010000001.1"/>
</dbReference>
<accession>A0A5C6RV94</accession>
<evidence type="ECO:0000256" key="4">
    <source>
        <dbReference type="ARBA" id="ARBA00022519"/>
    </source>
</evidence>
<protein>
    <recommendedName>
        <fullName evidence="9">TRAP transporter small permease protein</fullName>
    </recommendedName>
</protein>
<organism evidence="11 12">
    <name type="scientific">Paracoccus aurantiacus</name>
    <dbReference type="NCBI Taxonomy" id="2599412"/>
    <lineage>
        <taxon>Bacteria</taxon>
        <taxon>Pseudomonadati</taxon>
        <taxon>Pseudomonadota</taxon>
        <taxon>Alphaproteobacteria</taxon>
        <taxon>Rhodobacterales</taxon>
        <taxon>Paracoccaceae</taxon>
        <taxon>Paracoccus</taxon>
    </lineage>
</organism>
<evidence type="ECO:0000256" key="2">
    <source>
        <dbReference type="ARBA" id="ARBA00022448"/>
    </source>
</evidence>
<dbReference type="Pfam" id="PF04290">
    <property type="entry name" value="DctQ"/>
    <property type="match status" value="1"/>
</dbReference>
<dbReference type="PANTHER" id="PTHR35011:SF2">
    <property type="entry name" value="2,3-DIKETO-L-GULONATE TRAP TRANSPORTER SMALL PERMEASE PROTEIN YIAM"/>
    <property type="match status" value="1"/>
</dbReference>
<sequence>MSWLSALSNGLARVERWASRLLVVAFVALIVANVTMRYVVGRPIVYAEELAAILLVWLAFVATSITVHDRAQIGVTLLTERLPEGIRRIVDIAVMAVIAAILGVLLWTSWRWATSPMVDFDQIITTGWPKAPFYLIVPVFAAAALIHVLADLAEAITGHKPIELATEEGTQL</sequence>
<gene>
    <name evidence="11" type="ORF">FQV27_16250</name>
</gene>
<dbReference type="AlphaFoldDB" id="A0A5C6RV94"/>
<evidence type="ECO:0000313" key="11">
    <source>
        <dbReference type="EMBL" id="TXB66456.1"/>
    </source>
</evidence>
<dbReference type="GO" id="GO:0022857">
    <property type="term" value="F:transmembrane transporter activity"/>
    <property type="evidence" value="ECO:0007669"/>
    <property type="project" value="UniProtKB-UniRule"/>
</dbReference>
<proteinExistence type="inferred from homology"/>
<evidence type="ECO:0000256" key="6">
    <source>
        <dbReference type="ARBA" id="ARBA00022989"/>
    </source>
</evidence>
<dbReference type="Proteomes" id="UP000321562">
    <property type="component" value="Unassembled WGS sequence"/>
</dbReference>
<feature type="domain" description="Tripartite ATP-independent periplasmic transporters DctQ component" evidence="10">
    <location>
        <begin position="27"/>
        <end position="157"/>
    </location>
</feature>
<keyword evidence="4 9" id="KW-0997">Cell inner membrane</keyword>
<keyword evidence="3" id="KW-1003">Cell membrane</keyword>
<evidence type="ECO:0000256" key="5">
    <source>
        <dbReference type="ARBA" id="ARBA00022692"/>
    </source>
</evidence>
<feature type="transmembrane region" description="Helical" evidence="9">
    <location>
        <begin position="89"/>
        <end position="113"/>
    </location>
</feature>
<dbReference type="OrthoDB" id="7847241at2"/>
<feature type="transmembrane region" description="Helical" evidence="9">
    <location>
        <begin position="50"/>
        <end position="68"/>
    </location>
</feature>
<dbReference type="GO" id="GO:0005886">
    <property type="term" value="C:plasma membrane"/>
    <property type="evidence" value="ECO:0007669"/>
    <property type="project" value="UniProtKB-SubCell"/>
</dbReference>
<comment type="function">
    <text evidence="9">Part of the tripartite ATP-independent periplasmic (TRAP) transport system.</text>
</comment>
<keyword evidence="5 9" id="KW-0812">Transmembrane</keyword>